<dbReference type="InterPro" id="IPR026444">
    <property type="entry name" value="Secre_tail"/>
</dbReference>
<sequence>MKQKLHFIFFISPFLVFTQSPINQFVNNIETEYAIVSSSIPLDESATGSDLVWNFTTLSQIGTNTDTNAAPTPVELSFYPNTTEVLTITTDGMPPIDSKIFIRNNSGEISLTGAEQGSDLTLTFSNNATLGTFPLSFSFSNSDATSGEFTGNANGSNVAGTFSGVFDTDVDAFGTLNLNDFGLGAYSGGVTRLKTDLSISLVVAGIFNIGTVDQTNYYYYDNTNGSLVFRTSTNIIDIDFLGNVVNETVILYEALDQSVLGIDEFNVDKNTIRLYPNPTSEILHFELDNSTELEKITIFKLNGQQIDFKPNRLNTIDVSVLESGLYFVQFYTKSKIYTKKFFKK</sequence>
<organism evidence="3 4">
    <name type="scientific">Winogradskyella alexanderae</name>
    <dbReference type="NCBI Taxonomy" id="2877123"/>
    <lineage>
        <taxon>Bacteria</taxon>
        <taxon>Pseudomonadati</taxon>
        <taxon>Bacteroidota</taxon>
        <taxon>Flavobacteriia</taxon>
        <taxon>Flavobacteriales</taxon>
        <taxon>Flavobacteriaceae</taxon>
        <taxon>Winogradskyella</taxon>
    </lineage>
</organism>
<evidence type="ECO:0000256" key="1">
    <source>
        <dbReference type="ARBA" id="ARBA00022729"/>
    </source>
</evidence>
<dbReference type="RefSeq" id="WP_224527936.1">
    <property type="nucleotide sequence ID" value="NZ_JAIUJR010000004.1"/>
</dbReference>
<name>A0ABS7XQY0_9FLAO</name>
<gene>
    <name evidence="3" type="ORF">LBU54_07490</name>
</gene>
<dbReference type="NCBIfam" id="TIGR04183">
    <property type="entry name" value="Por_Secre_tail"/>
    <property type="match status" value="1"/>
</dbReference>
<dbReference type="EMBL" id="JAIUJR010000004">
    <property type="protein sequence ID" value="MCA0132424.1"/>
    <property type="molecule type" value="Genomic_DNA"/>
</dbReference>
<proteinExistence type="predicted"/>
<comment type="caution">
    <text evidence="3">The sequence shown here is derived from an EMBL/GenBank/DDBJ whole genome shotgun (WGS) entry which is preliminary data.</text>
</comment>
<reference evidence="4" key="1">
    <citation type="submission" date="2023-07" db="EMBL/GenBank/DDBJ databases">
        <authorList>
            <person name="Yue Y."/>
        </authorList>
    </citation>
    <scope>NUCLEOTIDE SEQUENCE [LARGE SCALE GENOMIC DNA]</scope>
    <source>
        <strain evidence="4">D23</strain>
    </source>
</reference>
<keyword evidence="1" id="KW-0732">Signal</keyword>
<dbReference type="Proteomes" id="UP001198901">
    <property type="component" value="Unassembled WGS sequence"/>
</dbReference>
<accession>A0ABS7XQY0</accession>
<feature type="domain" description="Secretion system C-terminal sorting" evidence="2">
    <location>
        <begin position="274"/>
        <end position="341"/>
    </location>
</feature>
<protein>
    <submittedName>
        <fullName evidence="3">T9SS type A sorting domain-containing protein</fullName>
    </submittedName>
</protein>
<dbReference type="Pfam" id="PF18962">
    <property type="entry name" value="Por_Secre_tail"/>
    <property type="match status" value="1"/>
</dbReference>
<keyword evidence="4" id="KW-1185">Reference proteome</keyword>
<evidence type="ECO:0000259" key="2">
    <source>
        <dbReference type="Pfam" id="PF18962"/>
    </source>
</evidence>
<evidence type="ECO:0000313" key="4">
    <source>
        <dbReference type="Proteomes" id="UP001198901"/>
    </source>
</evidence>
<evidence type="ECO:0000313" key="3">
    <source>
        <dbReference type="EMBL" id="MCA0132424.1"/>
    </source>
</evidence>